<organism evidence="5 6">
    <name type="scientific">Alicyclobacillus dauci</name>
    <dbReference type="NCBI Taxonomy" id="1475485"/>
    <lineage>
        <taxon>Bacteria</taxon>
        <taxon>Bacillati</taxon>
        <taxon>Bacillota</taxon>
        <taxon>Bacilli</taxon>
        <taxon>Bacillales</taxon>
        <taxon>Alicyclobacillaceae</taxon>
        <taxon>Alicyclobacillus</taxon>
    </lineage>
</organism>
<evidence type="ECO:0000256" key="3">
    <source>
        <dbReference type="SAM" id="Phobius"/>
    </source>
</evidence>
<proteinExistence type="predicted"/>
<evidence type="ECO:0000256" key="1">
    <source>
        <dbReference type="SAM" id="Coils"/>
    </source>
</evidence>
<reference evidence="5" key="1">
    <citation type="submission" date="2022-08" db="EMBL/GenBank/DDBJ databases">
        <title>Alicyclobacillus dauci DSM2870, complete genome.</title>
        <authorList>
            <person name="Wang Q."/>
            <person name="Cai R."/>
            <person name="Wang Z."/>
        </authorList>
    </citation>
    <scope>NUCLEOTIDE SEQUENCE</scope>
    <source>
        <strain evidence="5">DSM 28700</strain>
    </source>
</reference>
<feature type="region of interest" description="Disordered" evidence="2">
    <location>
        <begin position="80"/>
        <end position="102"/>
    </location>
</feature>
<dbReference type="Proteomes" id="UP001164803">
    <property type="component" value="Chromosome"/>
</dbReference>
<keyword evidence="3" id="KW-0472">Membrane</keyword>
<keyword evidence="3" id="KW-0812">Transmembrane</keyword>
<keyword evidence="1" id="KW-0175">Coiled coil</keyword>
<accession>A0ABY6Z6A1</accession>
<evidence type="ECO:0000256" key="2">
    <source>
        <dbReference type="SAM" id="MobiDB-lite"/>
    </source>
</evidence>
<feature type="transmembrane region" description="Helical" evidence="3">
    <location>
        <begin position="287"/>
        <end position="311"/>
    </location>
</feature>
<dbReference type="EMBL" id="CP104064">
    <property type="protein sequence ID" value="WAH37799.1"/>
    <property type="molecule type" value="Genomic_DNA"/>
</dbReference>
<feature type="compositionally biased region" description="Low complexity" evidence="2">
    <location>
        <begin position="80"/>
        <end position="100"/>
    </location>
</feature>
<keyword evidence="3" id="KW-1133">Transmembrane helix</keyword>
<keyword evidence="6" id="KW-1185">Reference proteome</keyword>
<dbReference type="Pfam" id="PF14257">
    <property type="entry name" value="DUF4349"/>
    <property type="match status" value="1"/>
</dbReference>
<feature type="domain" description="DUF4349" evidence="4">
    <location>
        <begin position="105"/>
        <end position="309"/>
    </location>
</feature>
<sequence length="323" mass="34749">MSIQQSGSQQNRLFFRIRSRPWILVITTIMVLAGGGFAVSAGAMHRHSSMSSTSAVGTSTTHSGAYTAVSASSSTTSSTGVAQQAASPKSAASTATAAKSGTGNRDVIETASLSLTVSNVSAASNKITQMTSSYGGFVQSMQTDAGQSQQVQMTVRIPEAKFENFLNGAKPLGTVDQFSQTGQDVTQQHTDLTSQMEELQSEEKAYTKLYDKAQSMKDMLTIQQSLSQVDSQIANLETQIHQLDRSVQLSTVSLTLHQPKVAGTTKQRPVSALAQSLRFMGQSSHGLGIFLAFVLPWVVLAAFVWVGWRAIVRWRNGRRKHNP</sequence>
<gene>
    <name evidence="5" type="ORF">NZD86_04650</name>
</gene>
<name>A0ABY6Z6A1_9BACL</name>
<dbReference type="RefSeq" id="WP_268045323.1">
    <property type="nucleotide sequence ID" value="NZ_CP104064.1"/>
</dbReference>
<evidence type="ECO:0000313" key="5">
    <source>
        <dbReference type="EMBL" id="WAH37799.1"/>
    </source>
</evidence>
<dbReference type="InterPro" id="IPR025645">
    <property type="entry name" value="DUF4349"/>
</dbReference>
<feature type="coiled-coil region" evidence="1">
    <location>
        <begin position="182"/>
        <end position="246"/>
    </location>
</feature>
<protein>
    <submittedName>
        <fullName evidence="5">DUF4349 domain-containing protein</fullName>
    </submittedName>
</protein>
<evidence type="ECO:0000313" key="6">
    <source>
        <dbReference type="Proteomes" id="UP001164803"/>
    </source>
</evidence>
<evidence type="ECO:0000259" key="4">
    <source>
        <dbReference type="Pfam" id="PF14257"/>
    </source>
</evidence>
<feature type="transmembrane region" description="Helical" evidence="3">
    <location>
        <begin position="21"/>
        <end position="44"/>
    </location>
</feature>